<evidence type="ECO:0000259" key="10">
    <source>
        <dbReference type="PROSITE" id="PS50937"/>
    </source>
</evidence>
<evidence type="ECO:0000256" key="4">
    <source>
        <dbReference type="ARBA" id="ARBA00022679"/>
    </source>
</evidence>
<dbReference type="InterPro" id="IPR000551">
    <property type="entry name" value="MerR-type_HTH_dom"/>
</dbReference>
<accession>A0ABT0I4S4</accession>
<comment type="subcellular location">
    <subcellularLocation>
        <location evidence="1">Cytoplasm</location>
    </subcellularLocation>
</comment>
<dbReference type="RefSeq" id="WP_248631508.1">
    <property type="nucleotide sequence ID" value="NZ_JALPTH010000002.1"/>
</dbReference>
<keyword evidence="12" id="KW-1185">Reference proteome</keyword>
<dbReference type="EMBL" id="JALPTH010000002">
    <property type="protein sequence ID" value="MCK8676325.1"/>
    <property type="molecule type" value="Genomic_DNA"/>
</dbReference>
<dbReference type="SUPFAM" id="SSF55979">
    <property type="entry name" value="DNA clamp"/>
    <property type="match status" value="2"/>
</dbReference>
<dbReference type="SMART" id="SM00422">
    <property type="entry name" value="HTH_MERR"/>
    <property type="match status" value="1"/>
</dbReference>
<evidence type="ECO:0000256" key="6">
    <source>
        <dbReference type="ARBA" id="ARBA00022705"/>
    </source>
</evidence>
<gene>
    <name evidence="11" type="ORF">M1O15_02610</name>
</gene>
<dbReference type="PROSITE" id="PS50937">
    <property type="entry name" value="HTH_MERR_2"/>
    <property type="match status" value="1"/>
</dbReference>
<dbReference type="PROSITE" id="PS00552">
    <property type="entry name" value="HTH_MERR_1"/>
    <property type="match status" value="1"/>
</dbReference>
<sequence>MDDGTDQSDEPTGGAGAPRGVAGARTQSTGGLLNIGAFARRVGLTPSALRFYDDCGVLRPARVDAVTGYRFYAEDQRERALLVRRLREAGLPLVDTAVVLDGDRESARAVLEDHVERVQGMAAAARAAARDILRDLGSGGGDDDHGGSWARVDGAVLASAVRQTAAACAGPASRADHPELGCVLIELADHEVRLVATDRYQLSLRVLRPTAAEGEPVRILVDADELRALGEWALRREELVLRTDGRTARVTGGGESRDVPVTAGRFPDYRMVLDSLPPTEHRVVVDRAALREAVTRFGECRAVVLRTAEQHIEVSPTGSGAGRVMLRAVCSGGGLLRIAFDPGVLYAALSAGVGPDVLLDVATAVQPVLVRSADQGSFTTLVMPVRADTGTAV</sequence>
<reference evidence="11 12" key="1">
    <citation type="submission" date="2022-04" db="EMBL/GenBank/DDBJ databases">
        <title>Streptomyces sp. nov. LCR6-01 isolated from Lichen of Dirinaria sp.</title>
        <authorList>
            <person name="Kanchanasin P."/>
            <person name="Tanasupawat S."/>
            <person name="Phongsopitanun W."/>
        </authorList>
    </citation>
    <scope>NUCLEOTIDE SEQUENCE [LARGE SCALE GENOMIC DNA]</scope>
    <source>
        <strain evidence="11 12">LCR6-01</strain>
    </source>
</reference>
<keyword evidence="8" id="KW-0238">DNA-binding</keyword>
<keyword evidence="5" id="KW-0548">Nucleotidyltransferase</keyword>
<evidence type="ECO:0000313" key="12">
    <source>
        <dbReference type="Proteomes" id="UP001522868"/>
    </source>
</evidence>
<evidence type="ECO:0000256" key="7">
    <source>
        <dbReference type="ARBA" id="ARBA00022932"/>
    </source>
</evidence>
<feature type="region of interest" description="Disordered" evidence="9">
    <location>
        <begin position="1"/>
        <end position="23"/>
    </location>
</feature>
<dbReference type="Gene3D" id="3.10.150.10">
    <property type="entry name" value="DNA Polymerase III, subunit A, domain 2"/>
    <property type="match status" value="2"/>
</dbReference>
<evidence type="ECO:0000256" key="9">
    <source>
        <dbReference type="SAM" id="MobiDB-lite"/>
    </source>
</evidence>
<proteinExistence type="inferred from homology"/>
<organism evidence="11 12">
    <name type="scientific">Streptomyces lichenis</name>
    <dbReference type="NCBI Taxonomy" id="2306967"/>
    <lineage>
        <taxon>Bacteria</taxon>
        <taxon>Bacillati</taxon>
        <taxon>Actinomycetota</taxon>
        <taxon>Actinomycetes</taxon>
        <taxon>Kitasatosporales</taxon>
        <taxon>Streptomycetaceae</taxon>
        <taxon>Streptomyces</taxon>
    </lineage>
</organism>
<dbReference type="InterPro" id="IPR009061">
    <property type="entry name" value="DNA-bd_dom_put_sf"/>
</dbReference>
<feature type="domain" description="HTH merR-type" evidence="10">
    <location>
        <begin position="32"/>
        <end position="102"/>
    </location>
</feature>
<dbReference type="PANTHER" id="PTHR30478">
    <property type="entry name" value="DNA POLYMERASE III SUBUNIT BETA"/>
    <property type="match status" value="1"/>
</dbReference>
<keyword evidence="7" id="KW-0239">DNA-directed DNA polymerase</keyword>
<evidence type="ECO:0000256" key="2">
    <source>
        <dbReference type="ARBA" id="ARBA00010752"/>
    </source>
</evidence>
<keyword evidence="4" id="KW-0808">Transferase</keyword>
<evidence type="ECO:0000313" key="11">
    <source>
        <dbReference type="EMBL" id="MCK8676325.1"/>
    </source>
</evidence>
<comment type="caution">
    <text evidence="11">The sequence shown here is derived from an EMBL/GenBank/DDBJ whole genome shotgun (WGS) entry which is preliminary data.</text>
</comment>
<dbReference type="Gene3D" id="1.10.1660.10">
    <property type="match status" value="1"/>
</dbReference>
<protein>
    <submittedName>
        <fullName evidence="11">MerR family transcriptional regulator</fullName>
    </submittedName>
</protein>
<name>A0ABT0I4S4_9ACTN</name>
<dbReference type="Pfam" id="PF13411">
    <property type="entry name" value="MerR_1"/>
    <property type="match status" value="1"/>
</dbReference>
<dbReference type="InterPro" id="IPR046938">
    <property type="entry name" value="DNA_clamp_sf"/>
</dbReference>
<comment type="similarity">
    <text evidence="2">Belongs to the beta sliding clamp family.</text>
</comment>
<evidence type="ECO:0000256" key="1">
    <source>
        <dbReference type="ARBA" id="ARBA00004496"/>
    </source>
</evidence>
<dbReference type="SUPFAM" id="SSF46955">
    <property type="entry name" value="Putative DNA-binding domain"/>
    <property type="match status" value="1"/>
</dbReference>
<dbReference type="Proteomes" id="UP001522868">
    <property type="component" value="Unassembled WGS sequence"/>
</dbReference>
<dbReference type="PANTHER" id="PTHR30478:SF0">
    <property type="entry name" value="BETA SLIDING CLAMP"/>
    <property type="match status" value="1"/>
</dbReference>
<dbReference type="InterPro" id="IPR001001">
    <property type="entry name" value="DNA_polIII_beta"/>
</dbReference>
<evidence type="ECO:0000256" key="3">
    <source>
        <dbReference type="ARBA" id="ARBA00022490"/>
    </source>
</evidence>
<keyword evidence="6" id="KW-0235">DNA replication</keyword>
<evidence type="ECO:0000256" key="5">
    <source>
        <dbReference type="ARBA" id="ARBA00022695"/>
    </source>
</evidence>
<evidence type="ECO:0000256" key="8">
    <source>
        <dbReference type="ARBA" id="ARBA00023125"/>
    </source>
</evidence>
<dbReference type="CDD" id="cd00140">
    <property type="entry name" value="beta_clamp"/>
    <property type="match status" value="1"/>
</dbReference>
<keyword evidence="3" id="KW-0963">Cytoplasm</keyword>